<reference evidence="1" key="1">
    <citation type="submission" date="2023-07" db="EMBL/GenBank/DDBJ databases">
        <title>Murine gut Bacillus species.</title>
        <authorList>
            <person name="Gutman E."/>
            <person name="Hashuel R."/>
            <person name="Litvak Y."/>
        </authorList>
    </citation>
    <scope>NUCLEOTIDE SEQUENCE</scope>
    <source>
        <strain evidence="1">RU283</strain>
    </source>
</reference>
<sequence length="111" mass="12700">MGAWPKNNLFNLNGYICIQGENINVTFMFAPICPAGCWSSIELNELAIVTALGIDKTEGGYQFEDLEVNVTVKEDLQFRHHNRILSKRSQGVKINVGNHWNSVYWSNYFIF</sequence>
<dbReference type="Proteomes" id="UP001178277">
    <property type="component" value="Unassembled WGS sequence"/>
</dbReference>
<dbReference type="RefSeq" id="WP_305161708.1">
    <property type="nucleotide sequence ID" value="NZ_JAUUTP010000024.1"/>
</dbReference>
<evidence type="ECO:0000313" key="2">
    <source>
        <dbReference type="Proteomes" id="UP001178277"/>
    </source>
</evidence>
<accession>A0AA90NWH3</accession>
<evidence type="ECO:0000313" key="1">
    <source>
        <dbReference type="EMBL" id="MDP1420558.1"/>
    </source>
</evidence>
<name>A0AA90NWH3_9BACI</name>
<dbReference type="EMBL" id="JAUUTP010000024">
    <property type="protein sequence ID" value="MDP1420558.1"/>
    <property type="molecule type" value="Genomic_DNA"/>
</dbReference>
<protein>
    <submittedName>
        <fullName evidence="1">Uncharacterized protein</fullName>
    </submittedName>
</protein>
<organism evidence="1 2">
    <name type="scientific">Peribacillus simplex</name>
    <dbReference type="NCBI Taxonomy" id="1478"/>
    <lineage>
        <taxon>Bacteria</taxon>
        <taxon>Bacillati</taxon>
        <taxon>Bacillota</taxon>
        <taxon>Bacilli</taxon>
        <taxon>Bacillales</taxon>
        <taxon>Bacillaceae</taxon>
        <taxon>Peribacillus</taxon>
    </lineage>
</organism>
<gene>
    <name evidence="1" type="ORF">Q8G35_19775</name>
</gene>
<proteinExistence type="predicted"/>
<dbReference type="AlphaFoldDB" id="A0AA90NWH3"/>
<comment type="caution">
    <text evidence="1">The sequence shown here is derived from an EMBL/GenBank/DDBJ whole genome shotgun (WGS) entry which is preliminary data.</text>
</comment>